<feature type="binding site" description="via carbamate group" evidence="7">
    <location>
        <position position="149"/>
    </location>
    <ligand>
        <name>Zn(2+)</name>
        <dbReference type="ChEBI" id="CHEBI:29105"/>
        <label>1</label>
    </ligand>
</feature>
<keyword evidence="3 7" id="KW-0659">Purine metabolism</keyword>
<sequence>MKKYDLLIKSGTVVLENEVCVIDIGIYEGKIIALKSTIDTSLAKEVLRAEGMHVLPGAIDIHVHFDEPAREHWEGFDNGSKAMAAGGCTTYFDMPLNGVPPTITKEAFLNKKKLGNEKSFVNFGLWGGLVPGNKDELKKMARQGAIGFKAFMSEAGSEFEFSDGLTLYEGMKEIAKLGKVLALHAEKDKTIKELQKQKEEQGLTSIRSYLETRPIEVEVEAVKEALEYAEQTGCSLHFVHISSKEAVDLIVDAKKRGEDVTLETCPHYLLFGEKDFVQIGALAKCAPPLRSKAEQEKLWLSMEKGEIDMISSDHSPCPMDLKKSNNMFEVWGGISGGQYTLQAMITEGYQKRSIPLTKIAQLTSTAPAKRFGLYPQKGSIQVGGDADLTIVDLKNSYIVKQNRMFFKHKHSIYEGYEFSCTIRYTICEGEIVYEFDTNTFQQPINKSRFVQQIENTNVR</sequence>
<comment type="function">
    <text evidence="7">Catalyzes the conversion of allantoin (5-ureidohydantoin) to allantoic acid by hydrolytic cleavage of the five-member hydantoin ring.</text>
</comment>
<evidence type="ECO:0000313" key="10">
    <source>
        <dbReference type="Proteomes" id="UP000053681"/>
    </source>
</evidence>
<dbReference type="GO" id="GO:0008270">
    <property type="term" value="F:zinc ion binding"/>
    <property type="evidence" value="ECO:0007669"/>
    <property type="project" value="InterPro"/>
</dbReference>
<feature type="binding site" evidence="7">
    <location>
        <position position="240"/>
    </location>
    <ligand>
        <name>Zn(2+)</name>
        <dbReference type="ChEBI" id="CHEBI:29105"/>
        <label>2</label>
    </ligand>
</feature>
<evidence type="ECO:0000256" key="3">
    <source>
        <dbReference type="ARBA" id="ARBA00022631"/>
    </source>
</evidence>
<comment type="catalytic activity">
    <reaction evidence="7">
        <text>(S)-allantoin + H2O = allantoate + H(+)</text>
        <dbReference type="Rhea" id="RHEA:17029"/>
        <dbReference type="ChEBI" id="CHEBI:15377"/>
        <dbReference type="ChEBI" id="CHEBI:15378"/>
        <dbReference type="ChEBI" id="CHEBI:15678"/>
        <dbReference type="ChEBI" id="CHEBI:17536"/>
        <dbReference type="EC" id="3.5.2.5"/>
    </reaction>
</comment>
<gene>
    <name evidence="7" type="primary">allB</name>
    <name evidence="9" type="ORF">AS180_12745</name>
</gene>
<dbReference type="Proteomes" id="UP000053681">
    <property type="component" value="Unassembled WGS sequence"/>
</dbReference>
<reference evidence="9 10" key="1">
    <citation type="submission" date="2015-11" db="EMBL/GenBank/DDBJ databases">
        <title>Bacillus caseinolyticus sp nov.</title>
        <authorList>
            <person name="Dastager S.G."/>
            <person name="Mawlankar R."/>
        </authorList>
    </citation>
    <scope>NUCLEOTIDE SEQUENCE [LARGE SCALE GENOMIC DNA]</scope>
    <source>
        <strain evidence="9 10">SGD-V-76</strain>
    </source>
</reference>
<dbReference type="PANTHER" id="PTHR43668">
    <property type="entry name" value="ALLANTOINASE"/>
    <property type="match status" value="1"/>
</dbReference>
<feature type="modified residue" description="N6-carboxylysine" evidence="7">
    <location>
        <position position="149"/>
    </location>
</feature>
<dbReference type="SUPFAM" id="SSF51338">
    <property type="entry name" value="Composite domain of metallo-dependent hydrolases"/>
    <property type="match status" value="1"/>
</dbReference>
<dbReference type="EMBL" id="LNQP01000042">
    <property type="protein sequence ID" value="KSU87498.1"/>
    <property type="molecule type" value="Genomic_DNA"/>
</dbReference>
<feature type="binding site" description="via carbamate group" evidence="7">
    <location>
        <position position="149"/>
    </location>
    <ligand>
        <name>Zn(2+)</name>
        <dbReference type="ChEBI" id="CHEBI:29105"/>
        <label>2</label>
    </ligand>
</feature>
<dbReference type="FunFam" id="3.20.20.140:FF:000174">
    <property type="entry name" value="Dihydropyrimidinase-related protein 2"/>
    <property type="match status" value="1"/>
</dbReference>
<evidence type="ECO:0000256" key="7">
    <source>
        <dbReference type="HAMAP-Rule" id="MF_01645"/>
    </source>
</evidence>
<dbReference type="GO" id="GO:0006145">
    <property type="term" value="P:purine nucleobase catabolic process"/>
    <property type="evidence" value="ECO:0007669"/>
    <property type="project" value="TreeGrafter"/>
</dbReference>
<dbReference type="NCBIfam" id="TIGR03178">
    <property type="entry name" value="allantoinase"/>
    <property type="match status" value="1"/>
</dbReference>
<evidence type="ECO:0000259" key="8">
    <source>
        <dbReference type="Pfam" id="PF01979"/>
    </source>
</evidence>
<comment type="subunit">
    <text evidence="2 7">Homotetramer.</text>
</comment>
<dbReference type="Gene3D" id="2.30.40.10">
    <property type="entry name" value="Urease, subunit C, domain 1"/>
    <property type="match status" value="1"/>
</dbReference>
<dbReference type="GO" id="GO:0004038">
    <property type="term" value="F:allantoinase activity"/>
    <property type="evidence" value="ECO:0007669"/>
    <property type="project" value="UniProtKB-UniRule"/>
</dbReference>
<dbReference type="GeneID" id="93682029"/>
<feature type="binding site" evidence="7">
    <location>
        <position position="184"/>
    </location>
    <ligand>
        <name>Zn(2+)</name>
        <dbReference type="ChEBI" id="CHEBI:29105"/>
        <label>2</label>
    </ligand>
</feature>
<dbReference type="InterPro" id="IPR017593">
    <property type="entry name" value="Allantoinase"/>
</dbReference>
<dbReference type="AlphaFoldDB" id="A0A0V8JKP3"/>
<comment type="caution">
    <text evidence="9">The sequence shown here is derived from an EMBL/GenBank/DDBJ whole genome shotgun (WGS) entry which is preliminary data.</text>
</comment>
<dbReference type="NCBIfam" id="NF004839">
    <property type="entry name" value="PRK06189.1"/>
    <property type="match status" value="1"/>
</dbReference>
<dbReference type="GO" id="GO:0000256">
    <property type="term" value="P:allantoin catabolic process"/>
    <property type="evidence" value="ECO:0007669"/>
    <property type="project" value="UniProtKB-UniRule"/>
</dbReference>
<comment type="cofactor">
    <cofactor evidence="7">
        <name>Zn(2+)</name>
        <dbReference type="ChEBI" id="CHEBI:29105"/>
    </cofactor>
    <text evidence="7">Binds 2 Zn(2+) ions per subunit.</text>
</comment>
<dbReference type="GO" id="GO:0005737">
    <property type="term" value="C:cytoplasm"/>
    <property type="evidence" value="ECO:0007669"/>
    <property type="project" value="TreeGrafter"/>
</dbReference>
<comment type="pathway">
    <text evidence="7">Nitrogen metabolism; (S)-allantoin degradation; allantoate from (S)-allantoin: step 1/1.</text>
</comment>
<dbReference type="InterPro" id="IPR050138">
    <property type="entry name" value="DHOase/Allantoinase_Hydrolase"/>
</dbReference>
<dbReference type="InterPro" id="IPR032466">
    <property type="entry name" value="Metal_Hydrolase"/>
</dbReference>
<accession>A0A0V8JKP3</accession>
<feature type="binding site" evidence="7">
    <location>
        <position position="64"/>
    </location>
    <ligand>
        <name>Zn(2+)</name>
        <dbReference type="ChEBI" id="CHEBI:29105"/>
        <label>1</label>
    </ligand>
</feature>
<dbReference type="UniPathway" id="UPA00395">
    <property type="reaction ID" value="UER00653"/>
</dbReference>
<evidence type="ECO:0000256" key="5">
    <source>
        <dbReference type="ARBA" id="ARBA00022801"/>
    </source>
</evidence>
<proteinExistence type="inferred from homology"/>
<feature type="domain" description="Amidohydrolase-related" evidence="8">
    <location>
        <begin position="54"/>
        <end position="432"/>
    </location>
</feature>
<dbReference type="InterPro" id="IPR006680">
    <property type="entry name" value="Amidohydro-rel"/>
</dbReference>
<evidence type="ECO:0000256" key="6">
    <source>
        <dbReference type="ARBA" id="ARBA00022833"/>
    </source>
</evidence>
<dbReference type="SUPFAM" id="SSF51556">
    <property type="entry name" value="Metallo-dependent hydrolases"/>
    <property type="match status" value="1"/>
</dbReference>
<keyword evidence="4 7" id="KW-0479">Metal-binding</keyword>
<comment type="PTM">
    <text evidence="7">Carboxylation allows a single lysine to coordinate two zinc ions.</text>
</comment>
<protein>
    <recommendedName>
        <fullName evidence="7">Allantoinase</fullName>
        <ecNumber evidence="7">3.5.2.5</ecNumber>
    </recommendedName>
    <alternativeName>
        <fullName evidence="7">Allantoin-utilizing enzyme</fullName>
    </alternativeName>
</protein>
<evidence type="ECO:0000313" key="9">
    <source>
        <dbReference type="EMBL" id="KSU87498.1"/>
    </source>
</evidence>
<comment type="similarity">
    <text evidence="1">Belongs to the metallo-dependent hydrolases superfamily. Hydantoinase/dihydropyrimidinase family.</text>
</comment>
<feature type="binding site" evidence="7">
    <location>
        <position position="62"/>
    </location>
    <ligand>
        <name>Zn(2+)</name>
        <dbReference type="ChEBI" id="CHEBI:29105"/>
        <label>1</label>
    </ligand>
</feature>
<evidence type="ECO:0000256" key="1">
    <source>
        <dbReference type="ARBA" id="ARBA00008829"/>
    </source>
</evidence>
<dbReference type="RefSeq" id="WP_035320329.1">
    <property type="nucleotide sequence ID" value="NZ_KQ758657.1"/>
</dbReference>
<dbReference type="InterPro" id="IPR047604">
    <property type="entry name" value="Allantoinase_bact"/>
</dbReference>
<dbReference type="PANTHER" id="PTHR43668:SF4">
    <property type="entry name" value="ALLANTOINASE"/>
    <property type="match status" value="1"/>
</dbReference>
<evidence type="ECO:0000256" key="2">
    <source>
        <dbReference type="ARBA" id="ARBA00011881"/>
    </source>
</evidence>
<name>A0A0V8JKP3_9BACI</name>
<keyword evidence="6 7" id="KW-0862">Zinc</keyword>
<dbReference type="HAMAP" id="MF_01645">
    <property type="entry name" value="Hydantoinase"/>
    <property type="match status" value="1"/>
</dbReference>
<comment type="similarity">
    <text evidence="7">Belongs to the metallo-dependent hydrolases superfamily. Allantoinase family.</text>
</comment>
<dbReference type="EC" id="3.5.2.5" evidence="7"/>
<dbReference type="GO" id="GO:0050897">
    <property type="term" value="F:cobalt ion binding"/>
    <property type="evidence" value="ECO:0007669"/>
    <property type="project" value="InterPro"/>
</dbReference>
<feature type="binding site" evidence="7">
    <location>
        <position position="313"/>
    </location>
    <ligand>
        <name>Zn(2+)</name>
        <dbReference type="ChEBI" id="CHEBI:29105"/>
        <label>1</label>
    </ligand>
</feature>
<dbReference type="Gene3D" id="3.20.20.140">
    <property type="entry name" value="Metal-dependent hydrolases"/>
    <property type="match status" value="1"/>
</dbReference>
<keyword evidence="5 7" id="KW-0378">Hydrolase</keyword>
<keyword evidence="10" id="KW-1185">Reference proteome</keyword>
<dbReference type="Pfam" id="PF01979">
    <property type="entry name" value="Amidohydro_1"/>
    <property type="match status" value="1"/>
</dbReference>
<evidence type="ECO:0000256" key="4">
    <source>
        <dbReference type="ARBA" id="ARBA00022723"/>
    </source>
</evidence>
<dbReference type="InterPro" id="IPR011059">
    <property type="entry name" value="Metal-dep_hydrolase_composite"/>
</dbReference>
<organism evidence="9 10">
    <name type="scientific">Priestia veravalensis</name>
    <dbReference type="NCBI Taxonomy" id="1414648"/>
    <lineage>
        <taxon>Bacteria</taxon>
        <taxon>Bacillati</taxon>
        <taxon>Bacillota</taxon>
        <taxon>Bacilli</taxon>
        <taxon>Bacillales</taxon>
        <taxon>Bacillaceae</taxon>
        <taxon>Priestia</taxon>
    </lineage>
</organism>